<dbReference type="HAMAP" id="MF_00012">
    <property type="entry name" value="IlvD"/>
    <property type="match status" value="1"/>
</dbReference>
<evidence type="ECO:0000313" key="18">
    <source>
        <dbReference type="EMBL" id="KAA6335118.1"/>
    </source>
</evidence>
<sequence>MKKQLRSSYSTQGRRMAGARALWIANGMRKEQFGKPIIAIVNSFTQFVPGHVHLHKIGQQVKKEIEKAGCFAAEFNTIAIDDGIAMGHDGMLYSLPSRDIIADSVEYMVNAHKADAMICIGNCDKITPGMLMAAMRLNIPTVFVSGGPMEAGELNGEHLDLIDAMIRSADDNISDEEIARIEEHACPTCGCCSGMFTANSMNCLNEAIGLALPGNGTILATHVNRYRLFKRTARLIVENVYKYYEEGDESVLPRNIATRAAFLNAMTLDIAMGGSTNTILHLLAIAQEAGVTFTMDDIDNLSRKTPCLCKVAPNTQKYHIEDVNRAGGVIAIMEELAKGGLVDTSVLRVDRMTLRQAIKKYSITNPDTPAKILKRYKSAPAGIFNLELGSQEIYYKELDTDRSKGCIRDLEHTYSKDGGLAVLKGNIAQDGCVVKTAGVDESILVFTGPAKVFDSQEAACAGILEGKVVSGDVVVIIYEGPKGGPGMQEMLYPTSYIKSRHLGKECALITDGRFSGGTSGLSIGHISPEAAAGGNIGKLQDGDMIEINIPQRTIHAKLTNEELLTRPMTPVTRNRYVSKSLKAYASMVSSADKGAIRLI</sequence>
<evidence type="ECO:0000256" key="7">
    <source>
        <dbReference type="ARBA" id="ARBA00023004"/>
    </source>
</evidence>
<dbReference type="GO" id="GO:0046872">
    <property type="term" value="F:metal ion binding"/>
    <property type="evidence" value="ECO:0007669"/>
    <property type="project" value="UniProtKB-KW"/>
</dbReference>
<dbReference type="EC" id="4.2.1.9" evidence="14"/>
<comment type="catalytic activity">
    <reaction evidence="11">
        <text>(2R)-2,3-dihydroxy-3-methylbutanoate = 3-methyl-2-oxobutanoate + H2O</text>
        <dbReference type="Rhea" id="RHEA:24809"/>
        <dbReference type="ChEBI" id="CHEBI:11851"/>
        <dbReference type="ChEBI" id="CHEBI:15377"/>
        <dbReference type="ChEBI" id="CHEBI:49072"/>
        <dbReference type="EC" id="4.2.1.9"/>
    </reaction>
    <physiologicalReaction direction="left-to-right" evidence="11">
        <dbReference type="Rhea" id="RHEA:24810"/>
    </physiologicalReaction>
</comment>
<keyword evidence="7" id="KW-0408">Iron</keyword>
<comment type="pathway">
    <text evidence="13">Amino-acid biosynthesis; L-isoleucine biosynthesis; L-isoleucine from 2-oxobutanoate: step 3/4.</text>
</comment>
<proteinExistence type="inferred from homology"/>
<evidence type="ECO:0000256" key="3">
    <source>
        <dbReference type="ARBA" id="ARBA00022605"/>
    </source>
</evidence>
<feature type="domain" description="Dihydroxy-acid/6-phosphogluconate dehydratase N-terminal" evidence="16">
    <location>
        <begin position="35"/>
        <end position="356"/>
    </location>
</feature>
<dbReference type="PANTHER" id="PTHR43661">
    <property type="entry name" value="D-XYLONATE DEHYDRATASE"/>
    <property type="match status" value="1"/>
</dbReference>
<evidence type="ECO:0000256" key="11">
    <source>
        <dbReference type="ARBA" id="ARBA00029304"/>
    </source>
</evidence>
<dbReference type="FunFam" id="3.50.30.80:FF:000001">
    <property type="entry name" value="Dihydroxy-acid dehydratase"/>
    <property type="match status" value="1"/>
</dbReference>
<comment type="caution">
    <text evidence="18">The sequence shown here is derived from an EMBL/GenBank/DDBJ whole genome shotgun (WGS) entry which is preliminary data.</text>
</comment>
<dbReference type="InterPro" id="IPR000581">
    <property type="entry name" value="ILV_EDD_N"/>
</dbReference>
<keyword evidence="6" id="KW-0460">Magnesium</keyword>
<evidence type="ECO:0000256" key="8">
    <source>
        <dbReference type="ARBA" id="ARBA00023014"/>
    </source>
</evidence>
<evidence type="ECO:0000256" key="2">
    <source>
        <dbReference type="ARBA" id="ARBA00006486"/>
    </source>
</evidence>
<dbReference type="EMBL" id="SNRY01000926">
    <property type="protein sequence ID" value="KAA6335118.1"/>
    <property type="molecule type" value="Genomic_DNA"/>
</dbReference>
<evidence type="ECO:0000256" key="1">
    <source>
        <dbReference type="ARBA" id="ARBA00001946"/>
    </source>
</evidence>
<dbReference type="NCBIfam" id="NF009103">
    <property type="entry name" value="PRK12448.1"/>
    <property type="match status" value="1"/>
</dbReference>
<organism evidence="18">
    <name type="scientific">termite gut metagenome</name>
    <dbReference type="NCBI Taxonomy" id="433724"/>
    <lineage>
        <taxon>unclassified sequences</taxon>
        <taxon>metagenomes</taxon>
        <taxon>organismal metagenomes</taxon>
    </lineage>
</organism>
<comment type="pathway">
    <text evidence="12">Amino-acid biosynthesis; L-valine biosynthesis; L-valine from pyruvate: step 3/4.</text>
</comment>
<dbReference type="InterPro" id="IPR056740">
    <property type="entry name" value="ILV_EDD_C"/>
</dbReference>
<evidence type="ECO:0000256" key="9">
    <source>
        <dbReference type="ARBA" id="ARBA00023239"/>
    </source>
</evidence>
<dbReference type="PROSITE" id="PS00887">
    <property type="entry name" value="ILVD_EDD_2"/>
    <property type="match status" value="1"/>
</dbReference>
<dbReference type="GO" id="GO:0004160">
    <property type="term" value="F:dihydroxy-acid dehydratase activity"/>
    <property type="evidence" value="ECO:0007669"/>
    <property type="project" value="UniProtKB-EC"/>
</dbReference>
<dbReference type="InterPro" id="IPR037237">
    <property type="entry name" value="IlvD/EDD_N"/>
</dbReference>
<dbReference type="InterPro" id="IPR042096">
    <property type="entry name" value="Dihydro-acid_dehy_C"/>
</dbReference>
<dbReference type="AlphaFoldDB" id="A0A5J4RN35"/>
<evidence type="ECO:0000259" key="17">
    <source>
        <dbReference type="Pfam" id="PF24877"/>
    </source>
</evidence>
<evidence type="ECO:0000256" key="15">
    <source>
        <dbReference type="ARBA" id="ARBA00034078"/>
    </source>
</evidence>
<dbReference type="UniPathway" id="UPA00047">
    <property type="reaction ID" value="UER00057"/>
</dbReference>
<keyword evidence="4" id="KW-0001">2Fe-2S</keyword>
<evidence type="ECO:0000256" key="4">
    <source>
        <dbReference type="ARBA" id="ARBA00022714"/>
    </source>
</evidence>
<dbReference type="NCBIfam" id="TIGR00110">
    <property type="entry name" value="ilvD"/>
    <property type="match status" value="1"/>
</dbReference>
<keyword evidence="5" id="KW-0479">Metal-binding</keyword>
<keyword evidence="3" id="KW-0028">Amino-acid biosynthesis</keyword>
<keyword evidence="10" id="KW-0100">Branched-chain amino acid biosynthesis</keyword>
<dbReference type="Pfam" id="PF00920">
    <property type="entry name" value="ILVD_EDD_N"/>
    <property type="match status" value="1"/>
</dbReference>
<dbReference type="Pfam" id="PF24877">
    <property type="entry name" value="ILV_EDD_C"/>
    <property type="match status" value="1"/>
</dbReference>
<comment type="cofactor">
    <cofactor evidence="15">
        <name>[2Fe-2S] cluster</name>
        <dbReference type="ChEBI" id="CHEBI:190135"/>
    </cofactor>
</comment>
<keyword evidence="8" id="KW-0411">Iron-sulfur</keyword>
<evidence type="ECO:0000256" key="13">
    <source>
        <dbReference type="ARBA" id="ARBA00029437"/>
    </source>
</evidence>
<reference evidence="18" key="1">
    <citation type="submission" date="2019-03" db="EMBL/GenBank/DDBJ databases">
        <title>Single cell metagenomics reveals metabolic interactions within the superorganism composed of flagellate Streblomastix strix and complex community of Bacteroidetes bacteria on its surface.</title>
        <authorList>
            <person name="Treitli S.C."/>
            <person name="Kolisko M."/>
            <person name="Husnik F."/>
            <person name="Keeling P."/>
            <person name="Hampl V."/>
        </authorList>
    </citation>
    <scope>NUCLEOTIDE SEQUENCE</scope>
    <source>
        <strain evidence="18">STM</strain>
    </source>
</reference>
<dbReference type="GO" id="GO:0009099">
    <property type="term" value="P:L-valine biosynthetic process"/>
    <property type="evidence" value="ECO:0007669"/>
    <property type="project" value="UniProtKB-UniPathway"/>
</dbReference>
<protein>
    <recommendedName>
        <fullName evidence="14">dihydroxy-acid dehydratase</fullName>
        <ecNumber evidence="14">4.2.1.9</ecNumber>
    </recommendedName>
</protein>
<name>A0A5J4RN35_9ZZZZ</name>
<comment type="cofactor">
    <cofactor evidence="1">
        <name>Mg(2+)</name>
        <dbReference type="ChEBI" id="CHEBI:18420"/>
    </cofactor>
</comment>
<evidence type="ECO:0000256" key="10">
    <source>
        <dbReference type="ARBA" id="ARBA00023304"/>
    </source>
</evidence>
<dbReference type="InterPro" id="IPR020558">
    <property type="entry name" value="DiOHA_6PGluconate_deHydtase_CS"/>
</dbReference>
<evidence type="ECO:0000256" key="12">
    <source>
        <dbReference type="ARBA" id="ARBA00029436"/>
    </source>
</evidence>
<gene>
    <name evidence="18" type="ORF">EZS27_016622</name>
</gene>
<keyword evidence="9 18" id="KW-0456">Lyase</keyword>
<dbReference type="GO" id="GO:0009097">
    <property type="term" value="P:isoleucine biosynthetic process"/>
    <property type="evidence" value="ECO:0007669"/>
    <property type="project" value="UniProtKB-UniPathway"/>
</dbReference>
<evidence type="ECO:0000256" key="14">
    <source>
        <dbReference type="ARBA" id="ARBA00029490"/>
    </source>
</evidence>
<dbReference type="SUPFAM" id="SSF52016">
    <property type="entry name" value="LeuD/IlvD-like"/>
    <property type="match status" value="1"/>
</dbReference>
<dbReference type="PROSITE" id="PS00886">
    <property type="entry name" value="ILVD_EDD_1"/>
    <property type="match status" value="1"/>
</dbReference>
<evidence type="ECO:0000256" key="5">
    <source>
        <dbReference type="ARBA" id="ARBA00022723"/>
    </source>
</evidence>
<dbReference type="Gene3D" id="3.50.30.80">
    <property type="entry name" value="IlvD/EDD C-terminal domain-like"/>
    <property type="match status" value="1"/>
</dbReference>
<evidence type="ECO:0000259" key="16">
    <source>
        <dbReference type="Pfam" id="PF00920"/>
    </source>
</evidence>
<comment type="similarity">
    <text evidence="2">Belongs to the IlvD/Edd family.</text>
</comment>
<dbReference type="GO" id="GO:0005829">
    <property type="term" value="C:cytosol"/>
    <property type="evidence" value="ECO:0007669"/>
    <property type="project" value="TreeGrafter"/>
</dbReference>
<dbReference type="PANTHER" id="PTHR43661:SF3">
    <property type="entry name" value="D-XYLONATE DEHYDRATASE YAGF-RELATED"/>
    <property type="match status" value="1"/>
</dbReference>
<dbReference type="UniPathway" id="UPA00049">
    <property type="reaction ID" value="UER00061"/>
</dbReference>
<evidence type="ECO:0000256" key="6">
    <source>
        <dbReference type="ARBA" id="ARBA00022842"/>
    </source>
</evidence>
<feature type="domain" description="Dihydroxy-acid/6-phosphogluconate dehydratase C-terminal" evidence="17">
    <location>
        <begin position="406"/>
        <end position="595"/>
    </location>
</feature>
<dbReference type="SUPFAM" id="SSF143975">
    <property type="entry name" value="IlvD/EDD N-terminal domain-like"/>
    <property type="match status" value="1"/>
</dbReference>
<dbReference type="InterPro" id="IPR004404">
    <property type="entry name" value="DihydroxyA_deHydtase"/>
</dbReference>
<dbReference type="GO" id="GO:0051537">
    <property type="term" value="F:2 iron, 2 sulfur cluster binding"/>
    <property type="evidence" value="ECO:0007669"/>
    <property type="project" value="UniProtKB-KW"/>
</dbReference>
<accession>A0A5J4RN35</accession>